<feature type="domain" description="DUF4283" evidence="1">
    <location>
        <begin position="2"/>
        <end position="44"/>
    </location>
</feature>
<dbReference type="InterPro" id="IPR025836">
    <property type="entry name" value="Zn_knuckle_CX2CX4HX4C"/>
</dbReference>
<dbReference type="PANTHER" id="PTHR31286:SF167">
    <property type="entry name" value="OS09G0268800 PROTEIN"/>
    <property type="match status" value="1"/>
</dbReference>
<evidence type="ECO:0008006" key="5">
    <source>
        <dbReference type="Google" id="ProtNLM"/>
    </source>
</evidence>
<dbReference type="EMBL" id="PKMF04000217">
    <property type="protein sequence ID" value="KAK7842672.1"/>
    <property type="molecule type" value="Genomic_DNA"/>
</dbReference>
<sequence length="178" mass="20541">MEVGSNLFQFKFKSEFELDRVVRGGPWSFDNQVLMLRRWQPRMTAANVKFDSMALWIQIWGAPFDMVSPKVATKIDKRMGDVVEVEKRTGQDTQHLFMRVKVALPTSKPLRRGAFLGSSDGQNTWVHFKYERLPMFCHFCEIMGHDLKNCAQHYASRKNGVEEACQYGEWLKATGGQS</sequence>
<reference evidence="3 4" key="1">
    <citation type="journal article" date="2018" name="Sci. Data">
        <title>The draft genome sequence of cork oak.</title>
        <authorList>
            <person name="Ramos A.M."/>
            <person name="Usie A."/>
            <person name="Barbosa P."/>
            <person name="Barros P.M."/>
            <person name="Capote T."/>
            <person name="Chaves I."/>
            <person name="Simoes F."/>
            <person name="Abreu I."/>
            <person name="Carrasquinho I."/>
            <person name="Faro C."/>
            <person name="Guimaraes J.B."/>
            <person name="Mendonca D."/>
            <person name="Nobrega F."/>
            <person name="Rodrigues L."/>
            <person name="Saibo N.J.M."/>
            <person name="Varela M.C."/>
            <person name="Egas C."/>
            <person name="Matos J."/>
            <person name="Miguel C.M."/>
            <person name="Oliveira M.M."/>
            <person name="Ricardo C.P."/>
            <person name="Goncalves S."/>
        </authorList>
    </citation>
    <scope>NUCLEOTIDE SEQUENCE [LARGE SCALE GENOMIC DNA]</scope>
    <source>
        <strain evidence="4">cv. HL8</strain>
    </source>
</reference>
<protein>
    <recommendedName>
        <fullName evidence="5">DUF4283 domain-containing protein</fullName>
    </recommendedName>
</protein>
<dbReference type="InterPro" id="IPR025558">
    <property type="entry name" value="DUF4283"/>
</dbReference>
<organism evidence="3 4">
    <name type="scientific">Quercus suber</name>
    <name type="common">Cork oak</name>
    <dbReference type="NCBI Taxonomy" id="58331"/>
    <lineage>
        <taxon>Eukaryota</taxon>
        <taxon>Viridiplantae</taxon>
        <taxon>Streptophyta</taxon>
        <taxon>Embryophyta</taxon>
        <taxon>Tracheophyta</taxon>
        <taxon>Spermatophyta</taxon>
        <taxon>Magnoliopsida</taxon>
        <taxon>eudicotyledons</taxon>
        <taxon>Gunneridae</taxon>
        <taxon>Pentapetalae</taxon>
        <taxon>rosids</taxon>
        <taxon>fabids</taxon>
        <taxon>Fagales</taxon>
        <taxon>Fagaceae</taxon>
        <taxon>Quercus</taxon>
    </lineage>
</organism>
<dbReference type="AlphaFoldDB" id="A0AAW0KTF8"/>
<keyword evidence="4" id="KW-1185">Reference proteome</keyword>
<evidence type="ECO:0000313" key="3">
    <source>
        <dbReference type="EMBL" id="KAK7842672.1"/>
    </source>
</evidence>
<feature type="domain" description="Zinc knuckle CX2CX4HX4C" evidence="2">
    <location>
        <begin position="108"/>
        <end position="151"/>
    </location>
</feature>
<evidence type="ECO:0000313" key="4">
    <source>
        <dbReference type="Proteomes" id="UP000237347"/>
    </source>
</evidence>
<dbReference type="Pfam" id="PF14111">
    <property type="entry name" value="DUF4283"/>
    <property type="match status" value="1"/>
</dbReference>
<gene>
    <name evidence="3" type="ORF">CFP56_013528</name>
</gene>
<dbReference type="Proteomes" id="UP000237347">
    <property type="component" value="Unassembled WGS sequence"/>
</dbReference>
<proteinExistence type="predicted"/>
<dbReference type="Pfam" id="PF14392">
    <property type="entry name" value="zf-CCHC_4"/>
    <property type="match status" value="1"/>
</dbReference>
<comment type="caution">
    <text evidence="3">The sequence shown here is derived from an EMBL/GenBank/DDBJ whole genome shotgun (WGS) entry which is preliminary data.</text>
</comment>
<name>A0AAW0KTF8_QUESU</name>
<accession>A0AAW0KTF8</accession>
<dbReference type="PANTHER" id="PTHR31286">
    <property type="entry name" value="GLYCINE-RICH CELL WALL STRUCTURAL PROTEIN 1.8-LIKE"/>
    <property type="match status" value="1"/>
</dbReference>
<dbReference type="InterPro" id="IPR040256">
    <property type="entry name" value="At4g02000-like"/>
</dbReference>
<evidence type="ECO:0000259" key="2">
    <source>
        <dbReference type="Pfam" id="PF14392"/>
    </source>
</evidence>
<evidence type="ECO:0000259" key="1">
    <source>
        <dbReference type="Pfam" id="PF14111"/>
    </source>
</evidence>